<sequence length="235" mass="24861">MIRQILVATGLALTPFAAMSGSLTLYASAEDLATEGFTAPRLTRDGWALEFTRITARFDQITAWQTDPPFMADGPRISGTPLPLDGPFTVDLVAADADHRVALVTVEAPPGHYNALSWAMVADEAIPALVLEGVARKDGTEVAFSLQTSEAIAHACGEYLGDTRKGFVTEGAGADLEITLHLDHLFGRADRAPDDPMNLAAPGFEPFAGGGVQAFSLDGLHLGHVGEGHCHDTRL</sequence>
<protein>
    <recommendedName>
        <fullName evidence="4">DUF4382 domain-containing protein</fullName>
    </recommendedName>
</protein>
<dbReference type="AlphaFoldDB" id="A0A7Z0HYE5"/>
<evidence type="ECO:0000313" key="3">
    <source>
        <dbReference type="Proteomes" id="UP000529417"/>
    </source>
</evidence>
<comment type="caution">
    <text evidence="2">The sequence shown here is derived from an EMBL/GenBank/DDBJ whole genome shotgun (WGS) entry which is preliminary data.</text>
</comment>
<feature type="chain" id="PRO_5030973457" description="DUF4382 domain-containing protein" evidence="1">
    <location>
        <begin position="21"/>
        <end position="235"/>
    </location>
</feature>
<name>A0A7Z0HYE5_9RHOB</name>
<dbReference type="Proteomes" id="UP000529417">
    <property type="component" value="Unassembled WGS sequence"/>
</dbReference>
<keyword evidence="1" id="KW-0732">Signal</keyword>
<feature type="signal peptide" evidence="1">
    <location>
        <begin position="1"/>
        <end position="20"/>
    </location>
</feature>
<dbReference type="RefSeq" id="WP_179905258.1">
    <property type="nucleotide sequence ID" value="NZ_JACBXS010000009.1"/>
</dbReference>
<evidence type="ECO:0000313" key="2">
    <source>
        <dbReference type="EMBL" id="NYS24552.1"/>
    </source>
</evidence>
<evidence type="ECO:0008006" key="4">
    <source>
        <dbReference type="Google" id="ProtNLM"/>
    </source>
</evidence>
<gene>
    <name evidence="2" type="ORF">HUK65_06060</name>
</gene>
<proteinExistence type="predicted"/>
<evidence type="ECO:0000256" key="1">
    <source>
        <dbReference type="SAM" id="SignalP"/>
    </source>
</evidence>
<dbReference type="EMBL" id="JACBXS010000009">
    <property type="protein sequence ID" value="NYS24552.1"/>
    <property type="molecule type" value="Genomic_DNA"/>
</dbReference>
<organism evidence="2 3">
    <name type="scientific">Rhabdonatronobacter sediminivivens</name>
    <dbReference type="NCBI Taxonomy" id="2743469"/>
    <lineage>
        <taxon>Bacteria</taxon>
        <taxon>Pseudomonadati</taxon>
        <taxon>Pseudomonadota</taxon>
        <taxon>Alphaproteobacteria</taxon>
        <taxon>Rhodobacterales</taxon>
        <taxon>Paracoccaceae</taxon>
        <taxon>Rhabdonatronobacter</taxon>
    </lineage>
</organism>
<keyword evidence="3" id="KW-1185">Reference proteome</keyword>
<accession>A0A7Z0HYE5</accession>
<reference evidence="2 3" key="1">
    <citation type="journal article" date="2000" name="Arch. Microbiol.">
        <title>Rhodobaca bogoriensis gen. nov. and sp. nov., an alkaliphilic purple nonsulfur bacterium from African Rift Valley soda lakes.</title>
        <authorList>
            <person name="Milford A.D."/>
            <person name="Achenbach L.A."/>
            <person name="Jung D.O."/>
            <person name="Madigan M.T."/>
        </authorList>
    </citation>
    <scope>NUCLEOTIDE SEQUENCE [LARGE SCALE GENOMIC DNA]</scope>
    <source>
        <strain evidence="2 3">2376</strain>
    </source>
</reference>